<accession>A0A1N7N6W7</accession>
<reference evidence="4" key="1">
    <citation type="submission" date="2017-01" db="EMBL/GenBank/DDBJ databases">
        <authorList>
            <person name="Varghese N."/>
            <person name="Submissions S."/>
        </authorList>
    </citation>
    <scope>NUCLEOTIDE SEQUENCE [LARGE SCALE GENOMIC DNA]</scope>
    <source>
        <strain evidence="4">DSM 29430</strain>
    </source>
</reference>
<dbReference type="STRING" id="633194.SAMN05421759_10732"/>
<dbReference type="InterPro" id="IPR008565">
    <property type="entry name" value="TtsA-like_GH18_dom"/>
</dbReference>
<evidence type="ECO:0000259" key="1">
    <source>
        <dbReference type="Pfam" id="PF05838"/>
    </source>
</evidence>
<keyword evidence="4" id="KW-1185">Reference proteome</keyword>
<name>A0A1N7N6W7_9RHOB</name>
<dbReference type="InterPro" id="IPR018537">
    <property type="entry name" value="Peptidoglycan-bd_3"/>
</dbReference>
<evidence type="ECO:0000313" key="4">
    <source>
        <dbReference type="Proteomes" id="UP000186684"/>
    </source>
</evidence>
<dbReference type="SUPFAM" id="SSF53955">
    <property type="entry name" value="Lysozyme-like"/>
    <property type="match status" value="1"/>
</dbReference>
<evidence type="ECO:0000259" key="2">
    <source>
        <dbReference type="Pfam" id="PF09374"/>
    </source>
</evidence>
<dbReference type="RefSeq" id="WP_076448380.1">
    <property type="nucleotide sequence ID" value="NZ_FTOQ01000007.1"/>
</dbReference>
<gene>
    <name evidence="3" type="ORF">SAMN05421759_10732</name>
</gene>
<dbReference type="Pfam" id="PF05838">
    <property type="entry name" value="Glyco_hydro_108"/>
    <property type="match status" value="1"/>
</dbReference>
<dbReference type="PROSITE" id="PS00018">
    <property type="entry name" value="EF_HAND_1"/>
    <property type="match status" value="1"/>
</dbReference>
<dbReference type="InterPro" id="IPR018247">
    <property type="entry name" value="EF_Hand_1_Ca_BS"/>
</dbReference>
<dbReference type="InterPro" id="IPR023346">
    <property type="entry name" value="Lysozyme-like_dom_sf"/>
</dbReference>
<evidence type="ECO:0000313" key="3">
    <source>
        <dbReference type="EMBL" id="SIS94096.1"/>
    </source>
</evidence>
<protein>
    <submittedName>
        <fullName evidence="3">Predicted Peptidoglycan domain-containing protein</fullName>
    </submittedName>
</protein>
<dbReference type="Proteomes" id="UP000186684">
    <property type="component" value="Unassembled WGS sequence"/>
</dbReference>
<dbReference type="Pfam" id="PF09374">
    <property type="entry name" value="PG_binding_3"/>
    <property type="match status" value="1"/>
</dbReference>
<dbReference type="AlphaFoldDB" id="A0A1N7N6W7"/>
<organism evidence="3 4">
    <name type="scientific">Roseivivax lentus</name>
    <dbReference type="NCBI Taxonomy" id="633194"/>
    <lineage>
        <taxon>Bacteria</taxon>
        <taxon>Pseudomonadati</taxon>
        <taxon>Pseudomonadota</taxon>
        <taxon>Alphaproteobacteria</taxon>
        <taxon>Rhodobacterales</taxon>
        <taxon>Roseobacteraceae</taxon>
        <taxon>Roseivivax</taxon>
    </lineage>
</organism>
<dbReference type="NCBIfam" id="NF040573">
    <property type="entry name" value="holin_dep_muram"/>
    <property type="match status" value="1"/>
</dbReference>
<proteinExistence type="predicted"/>
<dbReference type="CDD" id="cd13926">
    <property type="entry name" value="N-acetylmuramidase_GH108"/>
    <property type="match status" value="1"/>
</dbReference>
<dbReference type="OrthoDB" id="9815229at2"/>
<feature type="domain" description="TtsA-like Glycoside hydrolase family 108" evidence="1">
    <location>
        <begin position="15"/>
        <end position="101"/>
    </location>
</feature>
<feature type="domain" description="Peptidoglycan binding" evidence="2">
    <location>
        <begin position="103"/>
        <end position="185"/>
    </location>
</feature>
<sequence>MAKTGPEVRRIAIGIVAREGGYVNDPDDPGGATKYGVTIGTMRRLRIDLDGDGDIDIADVRALSRDQAVEIFLQHYFARPGIAGLPEPLQASVFDMYVNAGGNAVKILQRLLGQMGFPVAMDGAIGPQTLSACRKAWAEAGPLLVDAYGIARRNYYFDLADRRPASRKYARTRAGRKGGWIKRAEEFISPRYHLSDAEFGARVAKWA</sequence>
<dbReference type="Gene3D" id="1.20.141.10">
    <property type="entry name" value="Chitosanase, subunit A, domain 1"/>
    <property type="match status" value="1"/>
</dbReference>
<dbReference type="EMBL" id="FTOQ01000007">
    <property type="protein sequence ID" value="SIS94096.1"/>
    <property type="molecule type" value="Genomic_DNA"/>
</dbReference>